<evidence type="ECO:0000256" key="2">
    <source>
        <dbReference type="ARBA" id="ARBA00023445"/>
    </source>
</evidence>
<sequence>MAKPLVLLTGGTGFVGHAVLVDLLQSGYRVRLAARSISKINQTLAIPSIEAAVAEDKEALSSVVVPDMSSPGAYDVAVKDVTYIIHVASPLPSFEEGKVLSAAEEEQRNSHFVAQSRQAAVNILQSANKEGNDGIRRIVMTSSTVAIVPFDVFLNKAEALKPIYDTDSRVPVPSPPYSNENQAYCAGKVAALNDAEEFMRVQRPKFDLISINPSWIFGFDERAVRFEQLHVGVSNTMLADFLMGAKREYGLAGTGVLCSDVARAHVKALDPAVKGNQSFIVSSPLKWEDAISIARERYPQAFDSGLFRGDGEQLTIPLKLDTTKTQNILGINLANFEKMVDEVAGQYVKLSQAKGQ</sequence>
<evidence type="ECO:0000313" key="4">
    <source>
        <dbReference type="EMBL" id="CEO51056.1"/>
    </source>
</evidence>
<evidence type="ECO:0000256" key="1">
    <source>
        <dbReference type="ARBA" id="ARBA00023002"/>
    </source>
</evidence>
<evidence type="ECO:0000259" key="3">
    <source>
        <dbReference type="Pfam" id="PF01370"/>
    </source>
</evidence>
<keyword evidence="1" id="KW-0560">Oxidoreductase</keyword>
<gene>
    <name evidence="4" type="ORF">BN869_000007114_1</name>
</gene>
<protein>
    <recommendedName>
        <fullName evidence="3">NAD-dependent epimerase/dehydratase domain-containing protein</fullName>
    </recommendedName>
</protein>
<dbReference type="SUPFAM" id="SSF51735">
    <property type="entry name" value="NAD(P)-binding Rossmann-fold domains"/>
    <property type="match status" value="1"/>
</dbReference>
<dbReference type="Gene3D" id="3.40.50.720">
    <property type="entry name" value="NAD(P)-binding Rossmann-like Domain"/>
    <property type="match status" value="1"/>
</dbReference>
<organism evidence="4">
    <name type="scientific">Bionectria ochroleuca</name>
    <name type="common">Gliocladium roseum</name>
    <dbReference type="NCBI Taxonomy" id="29856"/>
    <lineage>
        <taxon>Eukaryota</taxon>
        <taxon>Fungi</taxon>
        <taxon>Dikarya</taxon>
        <taxon>Ascomycota</taxon>
        <taxon>Pezizomycotina</taxon>
        <taxon>Sordariomycetes</taxon>
        <taxon>Hypocreomycetidae</taxon>
        <taxon>Hypocreales</taxon>
        <taxon>Bionectriaceae</taxon>
        <taxon>Clonostachys</taxon>
    </lineage>
</organism>
<dbReference type="PANTHER" id="PTHR10366:SF564">
    <property type="entry name" value="STEROL-4-ALPHA-CARBOXYLATE 3-DEHYDROGENASE, DECARBOXYLATING"/>
    <property type="match status" value="1"/>
</dbReference>
<dbReference type="PANTHER" id="PTHR10366">
    <property type="entry name" value="NAD DEPENDENT EPIMERASE/DEHYDRATASE"/>
    <property type="match status" value="1"/>
</dbReference>
<dbReference type="InterPro" id="IPR050425">
    <property type="entry name" value="NAD(P)_dehydrat-like"/>
</dbReference>
<accession>A0A0B7K8K5</accession>
<feature type="domain" description="NAD-dependent epimerase/dehydratase" evidence="3">
    <location>
        <begin position="6"/>
        <end position="273"/>
    </location>
</feature>
<dbReference type="GO" id="GO:0016616">
    <property type="term" value="F:oxidoreductase activity, acting on the CH-OH group of donors, NAD or NADP as acceptor"/>
    <property type="evidence" value="ECO:0007669"/>
    <property type="project" value="TreeGrafter"/>
</dbReference>
<comment type="similarity">
    <text evidence="2">Belongs to the NAD(P)-dependent epimerase/dehydratase family. Dihydroflavonol-4-reductase subfamily.</text>
</comment>
<proteinExistence type="inferred from homology"/>
<dbReference type="InterPro" id="IPR036291">
    <property type="entry name" value="NAD(P)-bd_dom_sf"/>
</dbReference>
<dbReference type="InterPro" id="IPR001509">
    <property type="entry name" value="Epimerase_deHydtase"/>
</dbReference>
<dbReference type="Pfam" id="PF01370">
    <property type="entry name" value="Epimerase"/>
    <property type="match status" value="1"/>
</dbReference>
<name>A0A0B7K8K5_BIOOC</name>
<dbReference type="AlphaFoldDB" id="A0A0B7K8K5"/>
<reference evidence="4" key="1">
    <citation type="submission" date="2015-01" db="EMBL/GenBank/DDBJ databases">
        <authorList>
            <person name="Durling Mikael"/>
        </authorList>
    </citation>
    <scope>NUCLEOTIDE SEQUENCE</scope>
</reference>
<dbReference type="EMBL" id="CDPU01000021">
    <property type="protein sequence ID" value="CEO51056.1"/>
    <property type="molecule type" value="Genomic_DNA"/>
</dbReference>